<name>A0A8X6LE93_TRICU</name>
<keyword evidence="1" id="KW-0812">Transmembrane</keyword>
<feature type="transmembrane region" description="Helical" evidence="1">
    <location>
        <begin position="143"/>
        <end position="161"/>
    </location>
</feature>
<reference evidence="2" key="1">
    <citation type="submission" date="2020-07" db="EMBL/GenBank/DDBJ databases">
        <title>Multicomponent nature underlies the extraordinary mechanical properties of spider dragline silk.</title>
        <authorList>
            <person name="Kono N."/>
            <person name="Nakamura H."/>
            <person name="Mori M."/>
            <person name="Yoshida Y."/>
            <person name="Ohtoshi R."/>
            <person name="Malay A.D."/>
            <person name="Moran D.A.P."/>
            <person name="Tomita M."/>
            <person name="Numata K."/>
            <person name="Arakawa K."/>
        </authorList>
    </citation>
    <scope>NUCLEOTIDE SEQUENCE</scope>
</reference>
<dbReference type="OrthoDB" id="6418170at2759"/>
<organism evidence="2 3">
    <name type="scientific">Trichonephila clavata</name>
    <name type="common">Joro spider</name>
    <name type="synonym">Nephila clavata</name>
    <dbReference type="NCBI Taxonomy" id="2740835"/>
    <lineage>
        <taxon>Eukaryota</taxon>
        <taxon>Metazoa</taxon>
        <taxon>Ecdysozoa</taxon>
        <taxon>Arthropoda</taxon>
        <taxon>Chelicerata</taxon>
        <taxon>Arachnida</taxon>
        <taxon>Araneae</taxon>
        <taxon>Araneomorphae</taxon>
        <taxon>Entelegynae</taxon>
        <taxon>Araneoidea</taxon>
        <taxon>Nephilidae</taxon>
        <taxon>Trichonephila</taxon>
    </lineage>
</organism>
<gene>
    <name evidence="2" type="primary">NCL1_42043</name>
    <name evidence="2" type="ORF">TNCT_600411</name>
</gene>
<proteinExistence type="predicted"/>
<keyword evidence="1" id="KW-0472">Membrane</keyword>
<evidence type="ECO:0000313" key="2">
    <source>
        <dbReference type="EMBL" id="GFR06565.1"/>
    </source>
</evidence>
<dbReference type="AlphaFoldDB" id="A0A8X6LE93"/>
<evidence type="ECO:0000256" key="1">
    <source>
        <dbReference type="SAM" id="Phobius"/>
    </source>
</evidence>
<dbReference type="PANTHER" id="PTHR33964:SF1">
    <property type="entry name" value="RE45066P"/>
    <property type="match status" value="1"/>
</dbReference>
<dbReference type="EMBL" id="BMAO01006163">
    <property type="protein sequence ID" value="GFR06565.1"/>
    <property type="molecule type" value="Genomic_DNA"/>
</dbReference>
<comment type="caution">
    <text evidence="2">The sequence shown here is derived from an EMBL/GenBank/DDBJ whole genome shotgun (WGS) entry which is preliminary data.</text>
</comment>
<keyword evidence="1" id="KW-1133">Transmembrane helix</keyword>
<sequence length="172" mass="19683">MNQCFTPTQRKVFNQLVAGARQFLAELCVPGPLQEAYLRYAQCYKNVSVAEEKCAPKYRHLIELTENVNEERDVDEGLKESCCAFRDFVLCKYKYVSRDCGHDAAEFLERHLDRITSPLLHEHCAHYTYGDGTCSAIAKIQQPLLTVLFMLTISLLVEGILRRFWDADAING</sequence>
<protein>
    <submittedName>
        <fullName evidence="2">Uncharacterized protein</fullName>
    </submittedName>
</protein>
<keyword evidence="3" id="KW-1185">Reference proteome</keyword>
<dbReference type="PANTHER" id="PTHR33964">
    <property type="entry name" value="RE45066P-RELATED"/>
    <property type="match status" value="1"/>
</dbReference>
<accession>A0A8X6LE93</accession>
<dbReference type="Proteomes" id="UP000887116">
    <property type="component" value="Unassembled WGS sequence"/>
</dbReference>
<evidence type="ECO:0000313" key="3">
    <source>
        <dbReference type="Proteomes" id="UP000887116"/>
    </source>
</evidence>